<protein>
    <recommendedName>
        <fullName evidence="4">FBX41/ZN365 C2H2-type zinc finger domain-containing protein</fullName>
    </recommendedName>
</protein>
<name>A0A8T3CP80_9TELE</name>
<dbReference type="GO" id="GO:0010569">
    <property type="term" value="P:regulation of double-strand break repair via homologous recombination"/>
    <property type="evidence" value="ECO:0007669"/>
    <property type="project" value="TreeGrafter"/>
</dbReference>
<evidence type="ECO:0000256" key="2">
    <source>
        <dbReference type="ARBA" id="ARBA00023054"/>
    </source>
</evidence>
<evidence type="ECO:0000259" key="4">
    <source>
        <dbReference type="Pfam" id="PF23165"/>
    </source>
</evidence>
<dbReference type="GO" id="GO:0000723">
    <property type="term" value="P:telomere maintenance"/>
    <property type="evidence" value="ECO:0007669"/>
    <property type="project" value="TreeGrafter"/>
</dbReference>
<evidence type="ECO:0000313" key="6">
    <source>
        <dbReference type="Proteomes" id="UP000829720"/>
    </source>
</evidence>
<dbReference type="PANTHER" id="PTHR15739">
    <property type="entry name" value="ZINC FINGER PROTEIN"/>
    <property type="match status" value="1"/>
</dbReference>
<dbReference type="OrthoDB" id="271433at2759"/>
<dbReference type="AlphaFoldDB" id="A0A8T3CP80"/>
<accession>A0A8T3CP80</accession>
<dbReference type="InterPro" id="IPR057038">
    <property type="entry name" value="FBX41/ZN365_Znf-C2H2"/>
</dbReference>
<dbReference type="PANTHER" id="PTHR15739:SF2">
    <property type="entry name" value="PROTEIN ZNF365"/>
    <property type="match status" value="1"/>
</dbReference>
<feature type="domain" description="FBX41/ZN365 C2H2-type zinc finger" evidence="4">
    <location>
        <begin position="27"/>
        <end position="56"/>
    </location>
</feature>
<feature type="compositionally biased region" description="Polar residues" evidence="3">
    <location>
        <begin position="113"/>
        <end position="123"/>
    </location>
</feature>
<dbReference type="InterPro" id="IPR052283">
    <property type="entry name" value="GenomicStab_NeuMorph_Reg"/>
</dbReference>
<evidence type="ECO:0000256" key="3">
    <source>
        <dbReference type="SAM" id="MobiDB-lite"/>
    </source>
</evidence>
<organism evidence="5 6">
    <name type="scientific">Albula goreensis</name>
    <dbReference type="NCBI Taxonomy" id="1534307"/>
    <lineage>
        <taxon>Eukaryota</taxon>
        <taxon>Metazoa</taxon>
        <taxon>Chordata</taxon>
        <taxon>Craniata</taxon>
        <taxon>Vertebrata</taxon>
        <taxon>Euteleostomi</taxon>
        <taxon>Actinopterygii</taxon>
        <taxon>Neopterygii</taxon>
        <taxon>Teleostei</taxon>
        <taxon>Albuliformes</taxon>
        <taxon>Albulidae</taxon>
        <taxon>Albula</taxon>
    </lineage>
</organism>
<comment type="caution">
    <text evidence="5">The sequence shown here is derived from an EMBL/GenBank/DDBJ whole genome shotgun (WGS) entry which is preliminary data.</text>
</comment>
<dbReference type="GO" id="GO:0110026">
    <property type="term" value="P:regulation of DNA strand resection involved in replication fork processing"/>
    <property type="evidence" value="ECO:0007669"/>
    <property type="project" value="TreeGrafter"/>
</dbReference>
<dbReference type="Pfam" id="PF23165">
    <property type="entry name" value="zf-C2H2_FBX41"/>
    <property type="match status" value="1"/>
</dbReference>
<keyword evidence="1" id="KW-0597">Phosphoprotein</keyword>
<evidence type="ECO:0000256" key="1">
    <source>
        <dbReference type="ARBA" id="ARBA00022553"/>
    </source>
</evidence>
<feature type="region of interest" description="Disordered" evidence="3">
    <location>
        <begin position="83"/>
        <end position="127"/>
    </location>
</feature>
<sequence>MQKESNDRKALLCTDLGQPCGVALLQLAFRCPRCGERQRFRSLSSLRPHLEYSHLYRTANDLSPVSRCDVGDVLLNHKKPSEAGCTENCESSPAKKQGPVDSMGRSKGLKSEATASGHPQGSTGKDAGVAIEKSDAIGAEDCRAGLLVPAKARAERRLVDTLRPADSPIEKRLWKVSTELLKKEAELLHVHTQSRHLALAKQEVLERERALCQQVDTAVMVISSLKEHLRESEKELEKKEQEVITIHNFLEAAAQQEMCGKVRLRHFIENLLRRIALAEMLLEYYQSGSGQPSCRNHTTIHRYENGYYGTTESWFAGGMGAPVFTPETREFPLQRGQALSKPTKEHRVPWDSCSHLDKVRDTWSLRRTSEEYDF</sequence>
<proteinExistence type="predicted"/>
<reference evidence="5" key="1">
    <citation type="submission" date="2021-01" db="EMBL/GenBank/DDBJ databases">
        <authorList>
            <person name="Zahm M."/>
            <person name="Roques C."/>
            <person name="Cabau C."/>
            <person name="Klopp C."/>
            <person name="Donnadieu C."/>
            <person name="Jouanno E."/>
            <person name="Lampietro C."/>
            <person name="Louis A."/>
            <person name="Herpin A."/>
            <person name="Echchiki A."/>
            <person name="Berthelot C."/>
            <person name="Parey E."/>
            <person name="Roest-Crollius H."/>
            <person name="Braasch I."/>
            <person name="Postlethwait J."/>
            <person name="Bobe J."/>
            <person name="Montfort J."/>
            <person name="Bouchez O."/>
            <person name="Begum T."/>
            <person name="Mejri S."/>
            <person name="Adams A."/>
            <person name="Chen W.-J."/>
            <person name="Guiguen Y."/>
        </authorList>
    </citation>
    <scope>NUCLEOTIDE SEQUENCE</scope>
    <source>
        <tissue evidence="5">Blood</tissue>
    </source>
</reference>
<keyword evidence="2" id="KW-0175">Coiled coil</keyword>
<keyword evidence="6" id="KW-1185">Reference proteome</keyword>
<dbReference type="EMBL" id="JAERUA010000019">
    <property type="protein sequence ID" value="KAI1886923.1"/>
    <property type="molecule type" value="Genomic_DNA"/>
</dbReference>
<dbReference type="Proteomes" id="UP000829720">
    <property type="component" value="Unassembled WGS sequence"/>
</dbReference>
<gene>
    <name evidence="5" type="ORF">AGOR_G00200770</name>
</gene>
<dbReference type="GO" id="GO:0010975">
    <property type="term" value="P:regulation of neuron projection development"/>
    <property type="evidence" value="ECO:0007669"/>
    <property type="project" value="TreeGrafter"/>
</dbReference>
<evidence type="ECO:0000313" key="5">
    <source>
        <dbReference type="EMBL" id="KAI1886923.1"/>
    </source>
</evidence>